<feature type="compositionally biased region" description="Basic residues" evidence="1">
    <location>
        <begin position="88"/>
        <end position="108"/>
    </location>
</feature>
<feature type="non-terminal residue" evidence="2">
    <location>
        <position position="116"/>
    </location>
</feature>
<sequence>GDGSSPEARERPRLPVRGRDGAADLHRPAVGATTGRVALTACGRGAARRPPARRALRLLRGRALRLQGAERRGGTARVPAAAADGRRGRPRGRGGRRRQPGPATRRRPGSPDHPLP</sequence>
<name>A0A6J4THN5_9ACTN</name>
<dbReference type="EMBL" id="CADCWC010000065">
    <property type="protein sequence ID" value="CAA9523569.1"/>
    <property type="molecule type" value="Genomic_DNA"/>
</dbReference>
<proteinExistence type="predicted"/>
<evidence type="ECO:0000313" key="2">
    <source>
        <dbReference type="EMBL" id="CAA9523569.1"/>
    </source>
</evidence>
<evidence type="ECO:0000256" key="1">
    <source>
        <dbReference type="SAM" id="MobiDB-lite"/>
    </source>
</evidence>
<dbReference type="AlphaFoldDB" id="A0A6J4THN5"/>
<feature type="non-terminal residue" evidence="2">
    <location>
        <position position="1"/>
    </location>
</feature>
<organism evidence="2">
    <name type="scientific">uncultured Thermoleophilia bacterium</name>
    <dbReference type="NCBI Taxonomy" id="1497501"/>
    <lineage>
        <taxon>Bacteria</taxon>
        <taxon>Bacillati</taxon>
        <taxon>Actinomycetota</taxon>
        <taxon>Thermoleophilia</taxon>
        <taxon>environmental samples</taxon>
    </lineage>
</organism>
<feature type="region of interest" description="Disordered" evidence="1">
    <location>
        <begin position="1"/>
        <end position="32"/>
    </location>
</feature>
<feature type="region of interest" description="Disordered" evidence="1">
    <location>
        <begin position="64"/>
        <end position="116"/>
    </location>
</feature>
<reference evidence="2" key="1">
    <citation type="submission" date="2020-02" db="EMBL/GenBank/DDBJ databases">
        <authorList>
            <person name="Meier V. D."/>
        </authorList>
    </citation>
    <scope>NUCLEOTIDE SEQUENCE</scope>
    <source>
        <strain evidence="2">AVDCRST_MAG79</strain>
    </source>
</reference>
<gene>
    <name evidence="2" type="ORF">AVDCRST_MAG79-348</name>
</gene>
<accession>A0A6J4THN5</accession>
<protein>
    <submittedName>
        <fullName evidence="2">Uncharacterized protein</fullName>
    </submittedName>
</protein>
<feature type="compositionally biased region" description="Basic and acidic residues" evidence="1">
    <location>
        <begin position="7"/>
        <end position="27"/>
    </location>
</feature>